<dbReference type="AlphaFoldDB" id="A0A0L0NZP9"/>
<evidence type="ECO:0000313" key="1">
    <source>
        <dbReference type="EMBL" id="KND99503.1"/>
    </source>
</evidence>
<evidence type="ECO:0000313" key="2">
    <source>
        <dbReference type="Proteomes" id="UP000037122"/>
    </source>
</evidence>
<sequence>MMRNQLLHQKSELSQSLMIVFKEANKKKRNSIKVNLDA</sequence>
<gene>
    <name evidence="1" type="ORF">QG37_03644</name>
</gene>
<proteinExistence type="predicted"/>
<name>A0A0L0NZP9_CANAR</name>
<reference evidence="2" key="1">
    <citation type="journal article" date="2015" name="BMC Genomics">
        <title>Draft genome of a commonly misdiagnosed multidrug resistant pathogen Candida auris.</title>
        <authorList>
            <person name="Chatterjee S."/>
            <person name="Alampalli S.V."/>
            <person name="Nageshan R.K."/>
            <person name="Chettiar S.T."/>
            <person name="Joshi S."/>
            <person name="Tatu U.S."/>
        </authorList>
    </citation>
    <scope>NUCLEOTIDE SEQUENCE [LARGE SCALE GENOMIC DNA]</scope>
    <source>
        <strain evidence="2">6684</strain>
    </source>
</reference>
<protein>
    <submittedName>
        <fullName evidence="1">Uncharacterized protein</fullName>
    </submittedName>
</protein>
<comment type="caution">
    <text evidence="1">The sequence shown here is derived from an EMBL/GenBank/DDBJ whole genome shotgun (WGS) entry which is preliminary data.</text>
</comment>
<organism evidence="1 2">
    <name type="scientific">Candidozyma auris</name>
    <name type="common">Yeast</name>
    <name type="synonym">Candida auris</name>
    <dbReference type="NCBI Taxonomy" id="498019"/>
    <lineage>
        <taxon>Eukaryota</taxon>
        <taxon>Fungi</taxon>
        <taxon>Dikarya</taxon>
        <taxon>Ascomycota</taxon>
        <taxon>Saccharomycotina</taxon>
        <taxon>Pichiomycetes</taxon>
        <taxon>Metschnikowiaceae</taxon>
        <taxon>Candidozyma</taxon>
    </lineage>
</organism>
<accession>A0A0L0NZP9</accession>
<dbReference type="VEuPathDB" id="FungiDB:QG37_03644"/>
<dbReference type="Proteomes" id="UP000037122">
    <property type="component" value="Unassembled WGS sequence"/>
</dbReference>
<dbReference type="EMBL" id="LGST01000023">
    <property type="protein sequence ID" value="KND99503.1"/>
    <property type="molecule type" value="Genomic_DNA"/>
</dbReference>